<dbReference type="HOGENOM" id="CLU_007742_4_0_1"/>
<dbReference type="InterPro" id="IPR050952">
    <property type="entry name" value="TRIM-NHL_E3_ligases"/>
</dbReference>
<reference evidence="1" key="1">
    <citation type="journal article" date="2012" name="Nature">
        <title>The oyster genome reveals stress adaptation and complexity of shell formation.</title>
        <authorList>
            <person name="Zhang G."/>
            <person name="Fang X."/>
            <person name="Guo X."/>
            <person name="Li L."/>
            <person name="Luo R."/>
            <person name="Xu F."/>
            <person name="Yang P."/>
            <person name="Zhang L."/>
            <person name="Wang X."/>
            <person name="Qi H."/>
            <person name="Xiong Z."/>
            <person name="Que H."/>
            <person name="Xie Y."/>
            <person name="Holland P.W."/>
            <person name="Paps J."/>
            <person name="Zhu Y."/>
            <person name="Wu F."/>
            <person name="Chen Y."/>
            <person name="Wang J."/>
            <person name="Peng C."/>
            <person name="Meng J."/>
            <person name="Yang L."/>
            <person name="Liu J."/>
            <person name="Wen B."/>
            <person name="Zhang N."/>
            <person name="Huang Z."/>
            <person name="Zhu Q."/>
            <person name="Feng Y."/>
            <person name="Mount A."/>
            <person name="Hedgecock D."/>
            <person name="Xu Z."/>
            <person name="Liu Y."/>
            <person name="Domazet-Loso T."/>
            <person name="Du Y."/>
            <person name="Sun X."/>
            <person name="Zhang S."/>
            <person name="Liu B."/>
            <person name="Cheng P."/>
            <person name="Jiang X."/>
            <person name="Li J."/>
            <person name="Fan D."/>
            <person name="Wang W."/>
            <person name="Fu W."/>
            <person name="Wang T."/>
            <person name="Wang B."/>
            <person name="Zhang J."/>
            <person name="Peng Z."/>
            <person name="Li Y."/>
            <person name="Li N."/>
            <person name="Wang J."/>
            <person name="Chen M."/>
            <person name="He Y."/>
            <person name="Tan F."/>
            <person name="Song X."/>
            <person name="Zheng Q."/>
            <person name="Huang R."/>
            <person name="Yang H."/>
            <person name="Du X."/>
            <person name="Chen L."/>
            <person name="Yang M."/>
            <person name="Gaffney P.M."/>
            <person name="Wang S."/>
            <person name="Luo L."/>
            <person name="She Z."/>
            <person name="Ming Y."/>
            <person name="Huang W."/>
            <person name="Zhang S."/>
            <person name="Huang B."/>
            <person name="Zhang Y."/>
            <person name="Qu T."/>
            <person name="Ni P."/>
            <person name="Miao G."/>
            <person name="Wang J."/>
            <person name="Wang Q."/>
            <person name="Steinberg C.E."/>
            <person name="Wang H."/>
            <person name="Li N."/>
            <person name="Qian L."/>
            <person name="Zhang G."/>
            <person name="Li Y."/>
            <person name="Yang H."/>
            <person name="Liu X."/>
            <person name="Wang J."/>
            <person name="Yin Y."/>
            <person name="Wang J."/>
        </authorList>
    </citation>
    <scope>NUCLEOTIDE SEQUENCE [LARGE SCALE GENOMIC DNA]</scope>
    <source>
        <strain evidence="1">05x7-T-G4-1.051#20</strain>
    </source>
</reference>
<proteinExistence type="predicted"/>
<dbReference type="Gene3D" id="2.120.10.30">
    <property type="entry name" value="TolB, C-terminal domain"/>
    <property type="match status" value="2"/>
</dbReference>
<dbReference type="EMBL" id="JH818671">
    <property type="protein sequence ID" value="EKC29485.1"/>
    <property type="molecule type" value="Genomic_DNA"/>
</dbReference>
<evidence type="ECO:0000313" key="1">
    <source>
        <dbReference type="EMBL" id="EKC29485.1"/>
    </source>
</evidence>
<protein>
    <submittedName>
        <fullName evidence="1">Tripartite motif-containing protein 2</fullName>
    </submittedName>
</protein>
<gene>
    <name evidence="1" type="ORF">CGI_10025494</name>
</gene>
<dbReference type="AlphaFoldDB" id="K1QL30"/>
<dbReference type="GO" id="GO:0061630">
    <property type="term" value="F:ubiquitin protein ligase activity"/>
    <property type="evidence" value="ECO:0007669"/>
    <property type="project" value="TreeGrafter"/>
</dbReference>
<name>K1QL30_MAGGI</name>
<dbReference type="PANTHER" id="PTHR24104:SF25">
    <property type="entry name" value="PROTEIN LIN-41"/>
    <property type="match status" value="1"/>
</dbReference>
<dbReference type="SUPFAM" id="SSF101898">
    <property type="entry name" value="NHL repeat"/>
    <property type="match status" value="1"/>
</dbReference>
<organism evidence="1">
    <name type="scientific">Magallana gigas</name>
    <name type="common">Pacific oyster</name>
    <name type="synonym">Crassostrea gigas</name>
    <dbReference type="NCBI Taxonomy" id="29159"/>
    <lineage>
        <taxon>Eukaryota</taxon>
        <taxon>Metazoa</taxon>
        <taxon>Spiralia</taxon>
        <taxon>Lophotrochozoa</taxon>
        <taxon>Mollusca</taxon>
        <taxon>Bivalvia</taxon>
        <taxon>Autobranchia</taxon>
        <taxon>Pteriomorphia</taxon>
        <taxon>Ostreida</taxon>
        <taxon>Ostreoidea</taxon>
        <taxon>Ostreidae</taxon>
        <taxon>Magallana</taxon>
    </lineage>
</organism>
<sequence>MNHNQIYQEFGFMSVISRGAVPSPSEKQLIDEPLIISDIKTEFGVHNGLRSVSCLSDQDLWMCGEDNLMRLYSLEGNLVKAIQTKSRNVPVDITVTRNGELVYTDEKEKTVNVVKNKTVKKLISYAEWMPCGVCSTSSGDLLVILNSNSNTQTKVVRYFGSKEKQVIQLNEEGQSLFSSGYSKRYITENRNLDICVSDCIGCSVVVVNKAGKHRFTYTGLPSTSKDSFDPRGIATDSQSQILTTDFTHRRVHILDQDGAFLRYIANCDLDCPWDLCLDSRNNLFVAEWETGKVKKIQYRN</sequence>
<dbReference type="GO" id="GO:0008270">
    <property type="term" value="F:zinc ion binding"/>
    <property type="evidence" value="ECO:0007669"/>
    <property type="project" value="UniProtKB-KW"/>
</dbReference>
<dbReference type="InterPro" id="IPR011042">
    <property type="entry name" value="6-blade_b-propeller_TolB-like"/>
</dbReference>
<dbReference type="InParanoid" id="K1QL30"/>
<dbReference type="PANTHER" id="PTHR24104">
    <property type="entry name" value="E3 UBIQUITIN-PROTEIN LIGASE NHLRC1-RELATED"/>
    <property type="match status" value="1"/>
</dbReference>
<dbReference type="GO" id="GO:0000209">
    <property type="term" value="P:protein polyubiquitination"/>
    <property type="evidence" value="ECO:0007669"/>
    <property type="project" value="TreeGrafter"/>
</dbReference>
<dbReference type="GO" id="GO:0043161">
    <property type="term" value="P:proteasome-mediated ubiquitin-dependent protein catabolic process"/>
    <property type="evidence" value="ECO:0007669"/>
    <property type="project" value="TreeGrafter"/>
</dbReference>
<accession>K1QL30</accession>